<accession>A0A8H4ACA5</accession>
<dbReference type="FunFam" id="1.10.510.10:FF:000571">
    <property type="entry name" value="Maternal embryonic leucine zipper kinase"/>
    <property type="match status" value="1"/>
</dbReference>
<dbReference type="GO" id="GO:0004672">
    <property type="term" value="F:protein kinase activity"/>
    <property type="evidence" value="ECO:0007669"/>
    <property type="project" value="InterPro"/>
</dbReference>
<dbReference type="PANTHER" id="PTHR24347">
    <property type="entry name" value="SERINE/THREONINE-PROTEIN KINASE"/>
    <property type="match status" value="1"/>
</dbReference>
<feature type="binding site" evidence="3">
    <location>
        <position position="204"/>
    </location>
    <ligand>
        <name>ATP</name>
        <dbReference type="ChEBI" id="CHEBI:30616"/>
    </ligand>
</feature>
<evidence type="ECO:0000256" key="3">
    <source>
        <dbReference type="PROSITE-ProRule" id="PRU10141"/>
    </source>
</evidence>
<dbReference type="PROSITE" id="PS00107">
    <property type="entry name" value="PROTEIN_KINASE_ATP"/>
    <property type="match status" value="1"/>
</dbReference>
<dbReference type="SMART" id="SM00220">
    <property type="entry name" value="S_TKc"/>
    <property type="match status" value="1"/>
</dbReference>
<dbReference type="PROSITE" id="PS00108">
    <property type="entry name" value="PROTEIN_KINASE_ST"/>
    <property type="match status" value="1"/>
</dbReference>
<dbReference type="InterPro" id="IPR011009">
    <property type="entry name" value="Kinase-like_dom_sf"/>
</dbReference>
<keyword evidence="2 3" id="KW-0067">ATP-binding</keyword>
<dbReference type="InterPro" id="IPR008271">
    <property type="entry name" value="Ser/Thr_kinase_AS"/>
</dbReference>
<dbReference type="Proteomes" id="UP000439903">
    <property type="component" value="Unassembled WGS sequence"/>
</dbReference>
<dbReference type="Gene3D" id="1.10.510.10">
    <property type="entry name" value="Transferase(Phosphotransferase) domain 1"/>
    <property type="match status" value="1"/>
</dbReference>
<dbReference type="PROSITE" id="PS50011">
    <property type="entry name" value="PROTEIN_KINASE_DOM"/>
    <property type="match status" value="1"/>
</dbReference>
<keyword evidence="7" id="KW-1185">Reference proteome</keyword>
<evidence type="ECO:0000259" key="5">
    <source>
        <dbReference type="PROSITE" id="PS50011"/>
    </source>
</evidence>
<evidence type="ECO:0000256" key="2">
    <source>
        <dbReference type="ARBA" id="ARBA00022840"/>
    </source>
</evidence>
<feature type="domain" description="Protein kinase" evidence="5">
    <location>
        <begin position="168"/>
        <end position="437"/>
    </location>
</feature>
<dbReference type="InterPro" id="IPR017441">
    <property type="entry name" value="Protein_kinase_ATP_BS"/>
</dbReference>
<evidence type="ECO:0000256" key="4">
    <source>
        <dbReference type="SAM" id="MobiDB-lite"/>
    </source>
</evidence>
<dbReference type="AlphaFoldDB" id="A0A8H4ACA5"/>
<name>A0A8H4ACA5_GIGMA</name>
<organism evidence="6 7">
    <name type="scientific">Gigaspora margarita</name>
    <dbReference type="NCBI Taxonomy" id="4874"/>
    <lineage>
        <taxon>Eukaryota</taxon>
        <taxon>Fungi</taxon>
        <taxon>Fungi incertae sedis</taxon>
        <taxon>Mucoromycota</taxon>
        <taxon>Glomeromycotina</taxon>
        <taxon>Glomeromycetes</taxon>
        <taxon>Diversisporales</taxon>
        <taxon>Gigasporaceae</taxon>
        <taxon>Gigaspora</taxon>
    </lineage>
</organism>
<dbReference type="SUPFAM" id="SSF56112">
    <property type="entry name" value="Protein kinase-like (PK-like)"/>
    <property type="match status" value="1"/>
</dbReference>
<feature type="region of interest" description="Disordered" evidence="4">
    <location>
        <begin position="1"/>
        <end position="23"/>
    </location>
</feature>
<dbReference type="Pfam" id="PF00069">
    <property type="entry name" value="Pkinase"/>
    <property type="match status" value="1"/>
</dbReference>
<evidence type="ECO:0000313" key="7">
    <source>
        <dbReference type="Proteomes" id="UP000439903"/>
    </source>
</evidence>
<keyword evidence="6" id="KW-0808">Transferase</keyword>
<dbReference type="EMBL" id="WTPW01000807">
    <property type="protein sequence ID" value="KAF0478128.1"/>
    <property type="molecule type" value="Genomic_DNA"/>
</dbReference>
<protein>
    <submittedName>
        <fullName evidence="6">Pkinase-domain-containing protein</fullName>
    </submittedName>
</protein>
<keyword evidence="6" id="KW-0418">Kinase</keyword>
<sequence>MSPPRRNSSRSSKKTTTDFGKQFNKPLRAQSTVSIQYTETKPKDAWATLVPSGETCNSLIPIYLTDNTHYLGAQPEDGVFKSLLADPRIDVLHCAIFKEYKENIGTIVKLQNLSQDGAVRVLDNDLMSKQYVELKDGDYIRFPSSKGHWYIYRIEIDLKSKIMFHSIYDIKGTLGKGHFAEVMLVTPKNSIAGNESKLQQYAVKIIDKSNMTKNFNEQKLHDEIIVMYKISHPSLVRIYNLYNENDKIYLIMEYVKDGEFFDFISQKKKLSEYETRIVFKQLFDAIKYLHGHRIAHRDLKPENILMSSAAKLEVKISDFGLSKLLGPEHSLMKTLCGTRLYVAPEVIARTPNRSYGRAVDMWSLGVILYVCLCGNLPFADELGPPGLLDQIRIGKYKFHSPAWDNISDNAKDLIKGLLTVNVNNRLTVSQALAHPFMQTLPLPRSISSSSILTRGNEYIPKTKSSTRKSFSYTDSNFADDEASFVTAGTVELSSSSFQSSDSDIQYLYETSYFSVD</sequence>
<evidence type="ECO:0000256" key="1">
    <source>
        <dbReference type="ARBA" id="ARBA00022741"/>
    </source>
</evidence>
<proteinExistence type="predicted"/>
<dbReference type="InterPro" id="IPR008984">
    <property type="entry name" value="SMAD_FHA_dom_sf"/>
</dbReference>
<dbReference type="OrthoDB" id="407410at2759"/>
<comment type="caution">
    <text evidence="6">The sequence shown here is derived from an EMBL/GenBank/DDBJ whole genome shotgun (WGS) entry which is preliminary data.</text>
</comment>
<reference evidence="6 7" key="1">
    <citation type="journal article" date="2019" name="Environ. Microbiol.">
        <title>At the nexus of three kingdoms: the genome of the mycorrhizal fungus Gigaspora margarita provides insights into plant, endobacterial and fungal interactions.</title>
        <authorList>
            <person name="Venice F."/>
            <person name="Ghignone S."/>
            <person name="Salvioli di Fossalunga A."/>
            <person name="Amselem J."/>
            <person name="Novero M."/>
            <person name="Xianan X."/>
            <person name="Sedzielewska Toro K."/>
            <person name="Morin E."/>
            <person name="Lipzen A."/>
            <person name="Grigoriev I.V."/>
            <person name="Henrissat B."/>
            <person name="Martin F.M."/>
            <person name="Bonfante P."/>
        </authorList>
    </citation>
    <scope>NUCLEOTIDE SEQUENCE [LARGE SCALE GENOMIC DNA]</scope>
    <source>
        <strain evidence="6 7">BEG34</strain>
    </source>
</reference>
<gene>
    <name evidence="6" type="ORF">F8M41_024084</name>
</gene>
<evidence type="ECO:0000313" key="6">
    <source>
        <dbReference type="EMBL" id="KAF0478128.1"/>
    </source>
</evidence>
<dbReference type="FunFam" id="3.30.200.20:FF:000042">
    <property type="entry name" value="Aurora kinase A"/>
    <property type="match status" value="1"/>
</dbReference>
<dbReference type="SUPFAM" id="SSF49879">
    <property type="entry name" value="SMAD/FHA domain"/>
    <property type="match status" value="1"/>
</dbReference>
<dbReference type="GO" id="GO:0005524">
    <property type="term" value="F:ATP binding"/>
    <property type="evidence" value="ECO:0007669"/>
    <property type="project" value="UniProtKB-UniRule"/>
</dbReference>
<dbReference type="CDD" id="cd05117">
    <property type="entry name" value="STKc_CAMK"/>
    <property type="match status" value="1"/>
</dbReference>
<dbReference type="Gene3D" id="2.60.200.20">
    <property type="match status" value="1"/>
</dbReference>
<dbReference type="InterPro" id="IPR000719">
    <property type="entry name" value="Prot_kinase_dom"/>
</dbReference>
<keyword evidence="1 3" id="KW-0547">Nucleotide-binding</keyword>